<keyword evidence="2" id="KW-1185">Reference proteome</keyword>
<evidence type="ECO:0008006" key="3">
    <source>
        <dbReference type="Google" id="ProtNLM"/>
    </source>
</evidence>
<organism evidence="1 2">
    <name type="scientific">Aquimarina gracilis</name>
    <dbReference type="NCBI Taxonomy" id="874422"/>
    <lineage>
        <taxon>Bacteria</taxon>
        <taxon>Pseudomonadati</taxon>
        <taxon>Bacteroidota</taxon>
        <taxon>Flavobacteriia</taxon>
        <taxon>Flavobacteriales</taxon>
        <taxon>Flavobacteriaceae</taxon>
        <taxon>Aquimarina</taxon>
    </lineage>
</organism>
<name>A0ABU6A1P0_9FLAO</name>
<gene>
    <name evidence="1" type="ORF">U6A24_21265</name>
</gene>
<reference evidence="1 2" key="1">
    <citation type="journal article" date="2013" name="Int. J. Syst. Evol. Microbiol.">
        <title>Aquimarina gracilis sp. nov., isolated from the gut microflora of a mussel, Mytilus coruscus, and emended description of Aquimarina spongiae.</title>
        <authorList>
            <person name="Park S.C."/>
            <person name="Choe H.N."/>
            <person name="Baik K.S."/>
            <person name="Seong C.N."/>
        </authorList>
    </citation>
    <scope>NUCLEOTIDE SEQUENCE [LARGE SCALE GENOMIC DNA]</scope>
    <source>
        <strain evidence="1 2">PSC32</strain>
    </source>
</reference>
<dbReference type="EMBL" id="JAYKLX010000011">
    <property type="protein sequence ID" value="MEB3348019.1"/>
    <property type="molecule type" value="Genomic_DNA"/>
</dbReference>
<protein>
    <recommendedName>
        <fullName evidence="3">Natural product</fullName>
    </recommendedName>
</protein>
<evidence type="ECO:0000313" key="2">
    <source>
        <dbReference type="Proteomes" id="UP001327027"/>
    </source>
</evidence>
<dbReference type="Proteomes" id="UP001327027">
    <property type="component" value="Unassembled WGS sequence"/>
</dbReference>
<sequence length="65" mass="6840">MKKQIKGKKLELKKFQISKLEMSNVSGGGIVSIIHRITTGNGGGASGVCFTNSWLGCAEEGEGPM</sequence>
<comment type="caution">
    <text evidence="1">The sequence shown here is derived from an EMBL/GenBank/DDBJ whole genome shotgun (WGS) entry which is preliminary data.</text>
</comment>
<evidence type="ECO:0000313" key="1">
    <source>
        <dbReference type="EMBL" id="MEB3348019.1"/>
    </source>
</evidence>
<accession>A0ABU6A1P0</accession>
<dbReference type="RefSeq" id="WP_324182043.1">
    <property type="nucleotide sequence ID" value="NZ_BAABAW010000006.1"/>
</dbReference>
<proteinExistence type="predicted"/>